<keyword evidence="5" id="KW-1185">Reference proteome</keyword>
<reference evidence="3 5" key="2">
    <citation type="submission" date="2024-07" db="EMBL/GenBank/DDBJ databases">
        <authorList>
            <person name="Akdeniz Z."/>
        </authorList>
    </citation>
    <scope>NUCLEOTIDE SEQUENCE [LARGE SCALE GENOMIC DNA]</scope>
</reference>
<proteinExistence type="predicted"/>
<evidence type="ECO:0000313" key="4">
    <source>
        <dbReference type="EMBL" id="CAL6090648.1"/>
    </source>
</evidence>
<evidence type="ECO:0000313" key="2">
    <source>
        <dbReference type="EMBL" id="CAI9964039.1"/>
    </source>
</evidence>
<dbReference type="AlphaFoldDB" id="A0AA86NT27"/>
<sequence>MNINKSIENALTSYNQIYDIVINCKLSQPEVVFPSIKPNTLVKIVMKQSTITIQKYIRRYQGRRKLLIKYQILQQSVQRQALGIYYNGYFKSFDDVKQFLVVNSPNKSELASNFYGIRKMLEVMLKLRINCYRNLKRRVDATQPERKVCTSSKKSRSQKLLETKQYLLASYENFE</sequence>
<reference evidence="1" key="1">
    <citation type="submission" date="2023-06" db="EMBL/GenBank/DDBJ databases">
        <authorList>
            <person name="Kurt Z."/>
        </authorList>
    </citation>
    <scope>NUCLEOTIDE SEQUENCE</scope>
</reference>
<evidence type="ECO:0000313" key="1">
    <source>
        <dbReference type="EMBL" id="CAI9924946.1"/>
    </source>
</evidence>
<dbReference type="EMBL" id="CATOUU010000972">
    <property type="protein sequence ID" value="CAI9964039.1"/>
    <property type="molecule type" value="Genomic_DNA"/>
</dbReference>
<accession>A0AA86NT27</accession>
<dbReference type="EMBL" id="CATOUU010000331">
    <property type="protein sequence ID" value="CAI9924946.1"/>
    <property type="molecule type" value="Genomic_DNA"/>
</dbReference>
<evidence type="ECO:0000313" key="3">
    <source>
        <dbReference type="EMBL" id="CAL5996457.1"/>
    </source>
</evidence>
<organism evidence="1">
    <name type="scientific">Hexamita inflata</name>
    <dbReference type="NCBI Taxonomy" id="28002"/>
    <lineage>
        <taxon>Eukaryota</taxon>
        <taxon>Metamonada</taxon>
        <taxon>Diplomonadida</taxon>
        <taxon>Hexamitidae</taxon>
        <taxon>Hexamitinae</taxon>
        <taxon>Hexamita</taxon>
    </lineage>
</organism>
<gene>
    <name evidence="1" type="ORF">HINF_LOCUS12591</name>
    <name evidence="3" type="ORF">HINF_LOCUS14769</name>
    <name evidence="2" type="ORF">HINF_LOCUS51684</name>
    <name evidence="4" type="ORF">HINF_LOCUS65408</name>
</gene>
<dbReference type="Proteomes" id="UP001642409">
    <property type="component" value="Unassembled WGS sequence"/>
</dbReference>
<protein>
    <submittedName>
        <fullName evidence="3">Hypothetical_protein</fullName>
    </submittedName>
</protein>
<dbReference type="EMBL" id="CAXDID020000035">
    <property type="protein sequence ID" value="CAL5996457.1"/>
    <property type="molecule type" value="Genomic_DNA"/>
</dbReference>
<dbReference type="EMBL" id="CAXDID020000430">
    <property type="protein sequence ID" value="CAL6090648.1"/>
    <property type="molecule type" value="Genomic_DNA"/>
</dbReference>
<comment type="caution">
    <text evidence="1">The sequence shown here is derived from an EMBL/GenBank/DDBJ whole genome shotgun (WGS) entry which is preliminary data.</text>
</comment>
<name>A0AA86NT27_9EUKA</name>
<evidence type="ECO:0000313" key="5">
    <source>
        <dbReference type="Proteomes" id="UP001642409"/>
    </source>
</evidence>